<accession>A0A1L7XLR4</accession>
<dbReference type="OrthoDB" id="3524454at2759"/>
<protein>
    <submittedName>
        <fullName evidence="2">Uncharacterized protein</fullName>
    </submittedName>
</protein>
<keyword evidence="3" id="KW-1185">Reference proteome</keyword>
<evidence type="ECO:0000313" key="3">
    <source>
        <dbReference type="Proteomes" id="UP000184330"/>
    </source>
</evidence>
<keyword evidence="1" id="KW-0732">Signal</keyword>
<feature type="signal peptide" evidence="1">
    <location>
        <begin position="1"/>
        <end position="18"/>
    </location>
</feature>
<name>A0A1L7XLR4_9HELO</name>
<gene>
    <name evidence="2" type="ORF">PAC_15901</name>
</gene>
<dbReference type="EMBL" id="FJOG01000034">
    <property type="protein sequence ID" value="CZR66001.1"/>
    <property type="molecule type" value="Genomic_DNA"/>
</dbReference>
<dbReference type="Proteomes" id="UP000184330">
    <property type="component" value="Unassembled WGS sequence"/>
</dbReference>
<feature type="chain" id="PRO_5013041280" evidence="1">
    <location>
        <begin position="19"/>
        <end position="235"/>
    </location>
</feature>
<evidence type="ECO:0000256" key="1">
    <source>
        <dbReference type="SAM" id="SignalP"/>
    </source>
</evidence>
<dbReference type="AlphaFoldDB" id="A0A1L7XLR4"/>
<organism evidence="2 3">
    <name type="scientific">Phialocephala subalpina</name>
    <dbReference type="NCBI Taxonomy" id="576137"/>
    <lineage>
        <taxon>Eukaryota</taxon>
        <taxon>Fungi</taxon>
        <taxon>Dikarya</taxon>
        <taxon>Ascomycota</taxon>
        <taxon>Pezizomycotina</taxon>
        <taxon>Leotiomycetes</taxon>
        <taxon>Helotiales</taxon>
        <taxon>Mollisiaceae</taxon>
        <taxon>Phialocephala</taxon>
        <taxon>Phialocephala fortinii species complex</taxon>
    </lineage>
</organism>
<evidence type="ECO:0000313" key="2">
    <source>
        <dbReference type="EMBL" id="CZR66001.1"/>
    </source>
</evidence>
<reference evidence="2 3" key="1">
    <citation type="submission" date="2016-03" db="EMBL/GenBank/DDBJ databases">
        <authorList>
            <person name="Ploux O."/>
        </authorList>
    </citation>
    <scope>NUCLEOTIDE SEQUENCE [LARGE SCALE GENOMIC DNA]</scope>
    <source>
        <strain evidence="2 3">UAMH 11012</strain>
    </source>
</reference>
<sequence length="235" mass="24224">MALFKNALLASLIALSVALPYDGPASTSIIERDNSTLHLQVELGSNSFDIGDQDASTFLSKFIQPVCSATGCDSGSPQSFTFVTVSGGFTDDGTATIKMSGTIDGDNNVLQLLLNAVNTAMLQSKQCTTVHGEECANSPQPLNPSKREDAPTALSCTDVSFAHCTLANFIQVTLFDASSDVKAQMSLSGSAEEPSGFDCNSFIGGIQSALGAIPLPEIAEGVISGVSAICSLISG</sequence>
<proteinExistence type="predicted"/>